<keyword evidence="2" id="KW-0378">Hydrolase</keyword>
<dbReference type="InterPro" id="IPR008503">
    <property type="entry name" value="Asp_endopeptidase"/>
</dbReference>
<dbReference type="Proteomes" id="UP001597201">
    <property type="component" value="Unassembled WGS sequence"/>
</dbReference>
<proteinExistence type="predicted"/>
<evidence type="ECO:0000313" key="3">
    <source>
        <dbReference type="Proteomes" id="UP001597201"/>
    </source>
</evidence>
<evidence type="ECO:0000313" key="2">
    <source>
        <dbReference type="EMBL" id="MFD1314955.1"/>
    </source>
</evidence>
<gene>
    <name evidence="2" type="ORF">ACFQ39_04960</name>
</gene>
<keyword evidence="2" id="KW-0645">Protease</keyword>
<organism evidence="2 3">
    <name type="scientific">Namhaeicola litoreus</name>
    <dbReference type="NCBI Taxonomy" id="1052145"/>
    <lineage>
        <taxon>Bacteria</taxon>
        <taxon>Pseudomonadati</taxon>
        <taxon>Bacteroidota</taxon>
        <taxon>Flavobacteriia</taxon>
        <taxon>Flavobacteriales</taxon>
        <taxon>Flavobacteriaceae</taxon>
        <taxon>Namhaeicola</taxon>
    </lineage>
</organism>
<name>A0ABW3Y0J2_9FLAO</name>
<evidence type="ECO:0000259" key="1">
    <source>
        <dbReference type="Pfam" id="PF05618"/>
    </source>
</evidence>
<dbReference type="SUPFAM" id="SSF50630">
    <property type="entry name" value="Acid proteases"/>
    <property type="match status" value="1"/>
</dbReference>
<reference evidence="3" key="1">
    <citation type="journal article" date="2019" name="Int. J. Syst. Evol. Microbiol.">
        <title>The Global Catalogue of Microorganisms (GCM) 10K type strain sequencing project: providing services to taxonomists for standard genome sequencing and annotation.</title>
        <authorList>
            <consortium name="The Broad Institute Genomics Platform"/>
            <consortium name="The Broad Institute Genome Sequencing Center for Infectious Disease"/>
            <person name="Wu L."/>
            <person name="Ma J."/>
        </authorList>
    </citation>
    <scope>NUCLEOTIDE SEQUENCE [LARGE SCALE GENOMIC DNA]</scope>
    <source>
        <strain evidence="3">CCUG 61485</strain>
    </source>
</reference>
<dbReference type="RefSeq" id="WP_377176879.1">
    <property type="nucleotide sequence ID" value="NZ_JBHTMY010000002.1"/>
</dbReference>
<comment type="caution">
    <text evidence="2">The sequence shown here is derived from an EMBL/GenBank/DDBJ whole genome shotgun (WGS) entry which is preliminary data.</text>
</comment>
<feature type="domain" description="Retropepsin-like aspartic endopeptidase" evidence="1">
    <location>
        <begin position="15"/>
        <end position="138"/>
    </location>
</feature>
<protein>
    <submittedName>
        <fullName evidence="2">ATP-dependent zinc protease</fullName>
    </submittedName>
</protein>
<sequence>MSKLFIGRKDFADFPEFGLENIAVKTDTGAYSSSIHCHHIELVEKEGVKAIQFRLLDPNHEEYNEKLFCTKNYKVKTIKNSFGGTEDRYIIDTTIVLFGNIYPIKLSLSERGEMKYPVLLGRELLNKTFNVDTDRTNLSFKNKQKSKKNNNENSNTI</sequence>
<keyword evidence="3" id="KW-1185">Reference proteome</keyword>
<dbReference type="PANTHER" id="PTHR38037">
    <property type="entry name" value="ZN_PROTEASE DOMAIN-CONTAINING PROTEIN"/>
    <property type="match status" value="1"/>
</dbReference>
<dbReference type="Gene3D" id="2.40.70.10">
    <property type="entry name" value="Acid Proteases"/>
    <property type="match status" value="1"/>
</dbReference>
<accession>A0ABW3Y0J2</accession>
<dbReference type="GO" id="GO:0008233">
    <property type="term" value="F:peptidase activity"/>
    <property type="evidence" value="ECO:0007669"/>
    <property type="project" value="UniProtKB-KW"/>
</dbReference>
<dbReference type="Pfam" id="PF05618">
    <property type="entry name" value="Zn_protease"/>
    <property type="match status" value="1"/>
</dbReference>
<dbReference type="GO" id="GO:0006508">
    <property type="term" value="P:proteolysis"/>
    <property type="evidence" value="ECO:0007669"/>
    <property type="project" value="UniProtKB-KW"/>
</dbReference>
<dbReference type="InterPro" id="IPR021109">
    <property type="entry name" value="Peptidase_aspartic_dom_sf"/>
</dbReference>
<dbReference type="PANTHER" id="PTHR38037:SF2">
    <property type="entry name" value="ATP-DEPENDENT ZINC PROTEASE DOMAIN-CONTAINING PROTEIN-RELATED"/>
    <property type="match status" value="1"/>
</dbReference>
<dbReference type="EMBL" id="JBHTMY010000002">
    <property type="protein sequence ID" value="MFD1314955.1"/>
    <property type="molecule type" value="Genomic_DNA"/>
</dbReference>